<evidence type="ECO:0000313" key="3">
    <source>
        <dbReference type="EMBL" id="CBX99458.1"/>
    </source>
</evidence>
<feature type="compositionally biased region" description="Basic and acidic residues" evidence="1">
    <location>
        <begin position="1"/>
        <end position="14"/>
    </location>
</feature>
<evidence type="ECO:0000313" key="4">
    <source>
        <dbReference type="Proteomes" id="UP000002668"/>
    </source>
</evidence>
<dbReference type="EMBL" id="FP929136">
    <property type="protein sequence ID" value="CBX99458.1"/>
    <property type="molecule type" value="Genomic_DNA"/>
</dbReference>
<accession>E5A763</accession>
<name>E5A763_LEPMJ</name>
<dbReference type="AlphaFoldDB" id="E5A763"/>
<keyword evidence="2" id="KW-1133">Transmembrane helix</keyword>
<dbReference type="VEuPathDB" id="FungiDB:LEMA_P086970.1"/>
<evidence type="ECO:0000256" key="1">
    <source>
        <dbReference type="SAM" id="MobiDB-lite"/>
    </source>
</evidence>
<dbReference type="HOGENOM" id="CLU_1289528_0_0_1"/>
<gene>
    <name evidence="3" type="ORF">LEMA_P086970.1</name>
</gene>
<reference evidence="4" key="1">
    <citation type="journal article" date="2011" name="Nat. Commun.">
        <title>Effector diversification within compartments of the Leptosphaeria maculans genome affected by Repeat-Induced Point mutations.</title>
        <authorList>
            <person name="Rouxel T."/>
            <person name="Grandaubert J."/>
            <person name="Hane J.K."/>
            <person name="Hoede C."/>
            <person name="van de Wouw A.P."/>
            <person name="Couloux A."/>
            <person name="Dominguez V."/>
            <person name="Anthouard V."/>
            <person name="Bally P."/>
            <person name="Bourras S."/>
            <person name="Cozijnsen A.J."/>
            <person name="Ciuffetti L.M."/>
            <person name="Degrave A."/>
            <person name="Dilmaghani A."/>
            <person name="Duret L."/>
            <person name="Fudal I."/>
            <person name="Goodwin S.B."/>
            <person name="Gout L."/>
            <person name="Glaser N."/>
            <person name="Linglin J."/>
            <person name="Kema G.H.J."/>
            <person name="Lapalu N."/>
            <person name="Lawrence C.B."/>
            <person name="May K."/>
            <person name="Meyer M."/>
            <person name="Ollivier B."/>
            <person name="Poulain J."/>
            <person name="Schoch C.L."/>
            <person name="Simon A."/>
            <person name="Spatafora J.W."/>
            <person name="Stachowiak A."/>
            <person name="Turgeon B.G."/>
            <person name="Tyler B.M."/>
            <person name="Vincent D."/>
            <person name="Weissenbach J."/>
            <person name="Amselem J."/>
            <person name="Quesneville H."/>
            <person name="Oliver R.P."/>
            <person name="Wincker P."/>
            <person name="Balesdent M.-H."/>
            <person name="Howlett B.J."/>
        </authorList>
    </citation>
    <scope>NUCLEOTIDE SEQUENCE [LARGE SCALE GENOMIC DNA]</scope>
    <source>
        <strain evidence="4">JN3 / isolate v23.1.3 / race Av1-4-5-6-7-8</strain>
    </source>
</reference>
<evidence type="ECO:0000256" key="2">
    <source>
        <dbReference type="SAM" id="Phobius"/>
    </source>
</evidence>
<feature type="region of interest" description="Disordered" evidence="1">
    <location>
        <begin position="82"/>
        <end position="114"/>
    </location>
</feature>
<dbReference type="Proteomes" id="UP000002668">
    <property type="component" value="Genome"/>
</dbReference>
<keyword evidence="2" id="KW-0812">Transmembrane</keyword>
<organism evidence="3 4">
    <name type="scientific">Leptosphaeria maculans (strain JN3 / isolate v23.1.3 / race Av1-4-5-6-7-8)</name>
    <name type="common">Blackleg fungus</name>
    <name type="synonym">Phoma lingam</name>
    <dbReference type="NCBI Taxonomy" id="985895"/>
    <lineage>
        <taxon>Eukaryota</taxon>
        <taxon>Fungi</taxon>
        <taxon>Dikarya</taxon>
        <taxon>Ascomycota</taxon>
        <taxon>Pezizomycotina</taxon>
        <taxon>Dothideomycetes</taxon>
        <taxon>Pleosporomycetidae</taxon>
        <taxon>Pleosporales</taxon>
        <taxon>Pleosporineae</taxon>
        <taxon>Leptosphaeriaceae</taxon>
        <taxon>Plenodomus</taxon>
        <taxon>Plenodomus lingam/Leptosphaeria maculans species complex</taxon>
    </lineage>
</organism>
<dbReference type="eggNOG" id="ENOG502T9DA">
    <property type="taxonomic scope" value="Eukaryota"/>
</dbReference>
<protein>
    <submittedName>
        <fullName evidence="3">Uncharacterized protein</fullName>
    </submittedName>
</protein>
<dbReference type="InParanoid" id="E5A763"/>
<keyword evidence="2" id="KW-0472">Membrane</keyword>
<feature type="region of interest" description="Disordered" evidence="1">
    <location>
        <begin position="1"/>
        <end position="67"/>
    </location>
</feature>
<dbReference type="OrthoDB" id="3687473at2759"/>
<feature type="compositionally biased region" description="Polar residues" evidence="1">
    <location>
        <begin position="17"/>
        <end position="28"/>
    </location>
</feature>
<keyword evidence="4" id="KW-1185">Reference proteome</keyword>
<feature type="transmembrane region" description="Helical" evidence="2">
    <location>
        <begin position="200"/>
        <end position="222"/>
    </location>
</feature>
<sequence>MENTDIERYSDARQHSRSTSLTPSQDSSAIKPPTLEQHHEPQPPAYRYTHEEPYQDGPQTPPTAIIPTTHTIAPQTSSIYTPQTHHIDLPPHTHPCTNASTLPTPNDDDDDDDDDVPLAQLFVHPDPHDLGPQDLYPLEAPPSYSVAICDARHIQSQRGVLVHYVRPHHVYLPRENYDEEADWDENGDRVDDVRHDVEKIVAMFVVAFMLLMVSGMLAWMALGSGLFA</sequence>
<proteinExistence type="predicted"/>
<dbReference type="OMA" id="AYRYTHE"/>
<feature type="compositionally biased region" description="Polar residues" evidence="1">
    <location>
        <begin position="95"/>
        <end position="104"/>
    </location>
</feature>